<keyword evidence="1" id="KW-0677">Repeat</keyword>
<dbReference type="EMBL" id="JBGBPQ010000009">
    <property type="protein sequence ID" value="KAL1519820.1"/>
    <property type="molecule type" value="Genomic_DNA"/>
</dbReference>
<comment type="caution">
    <text evidence="4">The sequence shown here is derived from an EMBL/GenBank/DDBJ whole genome shotgun (WGS) entry which is preliminary data.</text>
</comment>
<gene>
    <name evidence="4" type="ORF">AB1Y20_023326</name>
</gene>
<dbReference type="AlphaFoldDB" id="A0AB34JG13"/>
<evidence type="ECO:0000256" key="3">
    <source>
        <dbReference type="SAM" id="MobiDB-lite"/>
    </source>
</evidence>
<sequence>MSSMVASAHPSLPAAPPPNPPPHALSCAPALVPTAPDAPDPPSWAQSAPVRAEGLGSLQRLDEELLHLLLCLLDARAMAALARCSSAFADPVARAAQAAAQRCGGLLQLPERRHGESWPRLLLRAERRAASRRAPTLLAAGHHTALALVAGGVHRSALGADGRGESWRVALPARLGGGGAARAVAVACGALHALVLLEDGRVLQLETPEGGPGGADAWLEAEGEAGEGIATVACGAFHSLLVGRKGGLWASGRNAFGQCGLGHFQPLASSAVAAAVVGLRPARALQADGGGHHSLVLTHGGTVFSFGCGNHGRLGLGDAWADQPTPQRVDVGQDVICQVAAGGDCSYALTELGHVLVLGGITLYSATPDTDSVYAQRQLGVPRRLHDFPGHVVVRQLSAGYDHTVALDSHGLVWSWGAAGVVAEASASGSVDSRALDSDDVQVVAHRLPRVGQLGSIAPGRLPLVIGSTADLSQAADLEPAQAEAFGRCTVVAAGGCFTVGWPVEDSERGSCQTRNAGVDAHEGPSRSTVRGTDLSSHTSTLNSEAWSDVRVEIANLTGSHSSRDDLERGLPVVEGTKRKSLTLLWAASPHPP</sequence>
<keyword evidence="5" id="KW-1185">Reference proteome</keyword>
<feature type="repeat" description="RCC1" evidence="2">
    <location>
        <begin position="246"/>
        <end position="300"/>
    </location>
</feature>
<feature type="compositionally biased region" description="Polar residues" evidence="3">
    <location>
        <begin position="526"/>
        <end position="542"/>
    </location>
</feature>
<feature type="region of interest" description="Disordered" evidence="3">
    <location>
        <begin position="1"/>
        <end position="48"/>
    </location>
</feature>
<dbReference type="InterPro" id="IPR051210">
    <property type="entry name" value="Ub_ligase/GEF_domain"/>
</dbReference>
<dbReference type="Pfam" id="PF13540">
    <property type="entry name" value="RCC1_2"/>
    <property type="match status" value="2"/>
</dbReference>
<dbReference type="Gene3D" id="2.130.10.30">
    <property type="entry name" value="Regulator of chromosome condensation 1/beta-lactamase-inhibitor protein II"/>
    <property type="match status" value="1"/>
</dbReference>
<dbReference type="Pfam" id="PF00415">
    <property type="entry name" value="RCC1"/>
    <property type="match status" value="1"/>
</dbReference>
<feature type="region of interest" description="Disordered" evidence="3">
    <location>
        <begin position="508"/>
        <end position="542"/>
    </location>
</feature>
<accession>A0AB34JG13</accession>
<feature type="repeat" description="RCC1" evidence="2">
    <location>
        <begin position="301"/>
        <end position="352"/>
    </location>
</feature>
<reference evidence="4 5" key="1">
    <citation type="journal article" date="2024" name="Science">
        <title>Giant polyketide synthase enzymes in the biosynthesis of giant marine polyether toxins.</title>
        <authorList>
            <person name="Fallon T.R."/>
            <person name="Shende V.V."/>
            <person name="Wierzbicki I.H."/>
            <person name="Pendleton A.L."/>
            <person name="Watervoot N.F."/>
            <person name="Auber R.P."/>
            <person name="Gonzalez D.J."/>
            <person name="Wisecaver J.H."/>
            <person name="Moore B.S."/>
        </authorList>
    </citation>
    <scope>NUCLEOTIDE SEQUENCE [LARGE SCALE GENOMIC DNA]</scope>
    <source>
        <strain evidence="4 5">12B1</strain>
    </source>
</reference>
<feature type="compositionally biased region" description="Pro residues" evidence="3">
    <location>
        <begin position="13"/>
        <end position="23"/>
    </location>
</feature>
<evidence type="ECO:0008006" key="6">
    <source>
        <dbReference type="Google" id="ProtNLM"/>
    </source>
</evidence>
<name>A0AB34JG13_PRYPA</name>
<dbReference type="InterPro" id="IPR000408">
    <property type="entry name" value="Reg_chr_condens"/>
</dbReference>
<evidence type="ECO:0000313" key="5">
    <source>
        <dbReference type="Proteomes" id="UP001515480"/>
    </source>
</evidence>
<dbReference type="PANTHER" id="PTHR22870:SF360">
    <property type="entry name" value="ULTRAVIOLET-B RECEPTOR UVR8"/>
    <property type="match status" value="1"/>
</dbReference>
<dbReference type="Proteomes" id="UP001515480">
    <property type="component" value="Unassembled WGS sequence"/>
</dbReference>
<dbReference type="PANTHER" id="PTHR22870">
    <property type="entry name" value="REGULATOR OF CHROMOSOME CONDENSATION"/>
    <property type="match status" value="1"/>
</dbReference>
<proteinExistence type="predicted"/>
<feature type="compositionally biased region" description="Low complexity" evidence="3">
    <location>
        <begin position="1"/>
        <end position="12"/>
    </location>
</feature>
<dbReference type="PRINTS" id="PR00633">
    <property type="entry name" value="RCCNDNSATION"/>
</dbReference>
<evidence type="ECO:0000256" key="1">
    <source>
        <dbReference type="ARBA" id="ARBA00022737"/>
    </source>
</evidence>
<evidence type="ECO:0000313" key="4">
    <source>
        <dbReference type="EMBL" id="KAL1519820.1"/>
    </source>
</evidence>
<feature type="repeat" description="RCC1" evidence="2">
    <location>
        <begin position="146"/>
        <end position="199"/>
    </location>
</feature>
<dbReference type="SUPFAM" id="SSF50985">
    <property type="entry name" value="RCC1/BLIP-II"/>
    <property type="match status" value="1"/>
</dbReference>
<dbReference type="PROSITE" id="PS50012">
    <property type="entry name" value="RCC1_3"/>
    <property type="match status" value="3"/>
</dbReference>
<organism evidence="4 5">
    <name type="scientific">Prymnesium parvum</name>
    <name type="common">Toxic golden alga</name>
    <dbReference type="NCBI Taxonomy" id="97485"/>
    <lineage>
        <taxon>Eukaryota</taxon>
        <taxon>Haptista</taxon>
        <taxon>Haptophyta</taxon>
        <taxon>Prymnesiophyceae</taxon>
        <taxon>Prymnesiales</taxon>
        <taxon>Prymnesiaceae</taxon>
        <taxon>Prymnesium</taxon>
    </lineage>
</organism>
<dbReference type="InterPro" id="IPR009091">
    <property type="entry name" value="RCC1/BLIP-II"/>
</dbReference>
<protein>
    <recommendedName>
        <fullName evidence="6">F-box domain-containing protein</fullName>
    </recommendedName>
</protein>
<evidence type="ECO:0000256" key="2">
    <source>
        <dbReference type="PROSITE-ProRule" id="PRU00235"/>
    </source>
</evidence>
<dbReference type="PROSITE" id="PS00626">
    <property type="entry name" value="RCC1_2"/>
    <property type="match status" value="3"/>
</dbReference>